<protein>
    <submittedName>
        <fullName evidence="4">Serine threonine- kinase CDG1-like</fullName>
    </submittedName>
</protein>
<dbReference type="GO" id="GO:0004672">
    <property type="term" value="F:protein kinase activity"/>
    <property type="evidence" value="ECO:0007669"/>
    <property type="project" value="InterPro"/>
</dbReference>
<dbReference type="PANTHER" id="PTHR27001:SF790">
    <property type="entry name" value="PROTEIN KINASE DOMAIN-CONTAINING PROTEIN"/>
    <property type="match status" value="1"/>
</dbReference>
<keyword evidence="4" id="KW-0418">Kinase</keyword>
<name>A0A8S0S668_OLEEU</name>
<dbReference type="OrthoDB" id="4062651at2759"/>
<organism evidence="4 5">
    <name type="scientific">Olea europaea subsp. europaea</name>
    <dbReference type="NCBI Taxonomy" id="158383"/>
    <lineage>
        <taxon>Eukaryota</taxon>
        <taxon>Viridiplantae</taxon>
        <taxon>Streptophyta</taxon>
        <taxon>Embryophyta</taxon>
        <taxon>Tracheophyta</taxon>
        <taxon>Spermatophyta</taxon>
        <taxon>Magnoliopsida</taxon>
        <taxon>eudicotyledons</taxon>
        <taxon>Gunneridae</taxon>
        <taxon>Pentapetalae</taxon>
        <taxon>asterids</taxon>
        <taxon>lamiids</taxon>
        <taxon>Lamiales</taxon>
        <taxon>Oleaceae</taxon>
        <taxon>Oleeae</taxon>
        <taxon>Olea</taxon>
    </lineage>
</organism>
<comment type="caution">
    <text evidence="4">The sequence shown here is derived from an EMBL/GenBank/DDBJ whole genome shotgun (WGS) entry which is preliminary data.</text>
</comment>
<dbReference type="PROSITE" id="PS50011">
    <property type="entry name" value="PROTEIN_KINASE_DOM"/>
    <property type="match status" value="1"/>
</dbReference>
<keyword evidence="5" id="KW-1185">Reference proteome</keyword>
<feature type="domain" description="Protein kinase" evidence="3">
    <location>
        <begin position="209"/>
        <end position="485"/>
    </location>
</feature>
<dbReference type="Gene3D" id="1.10.510.10">
    <property type="entry name" value="Transferase(Phosphotransferase) domain 1"/>
    <property type="match status" value="1"/>
</dbReference>
<sequence length="485" mass="55739">MNDQKVLIVQDDFWKICIVSIKQVLRGSWLQTGGKIKLLVVIQAFKSSTGCGALLSCDRYLHSSAKSNKKKEDREEEIQEKMVEYSKDAAISEISKLAEMQQVEFEIAVEAGKLNVVAVEYAKRFEATHVILHRHLRKHHKYFIDNLSCGILRMKHDYSIEAIREVNADEQRSLFNCETLEQRENAFENYTCTLCKNRRPLIGQKDLTYAVLQLATNGFASQNLLPDERQKTYRGQLNGLHKIMVRELPSETIKEKEFKIEIHILGKVKHENVAIFLGSCSEGPHRLLVYEYVCNGSLNKYLSEKSSKLTWETRINIAYGAAKGLEYLHRERIYGSMRPSNILVTHDYQPLLSYYGLAKNQYEALGQSSNTMALRTFEYLAPEYAQSGIDMSKADVYSFGIVLLELITGRKTLEDTKGQSFLRWARPILSEKKYMELIDPAVQDSVDLYQLFWMVRLAEQCLDCDPKLRMSMHEVLTAMACIINP</sequence>
<dbReference type="GO" id="GO:0005886">
    <property type="term" value="C:plasma membrane"/>
    <property type="evidence" value="ECO:0007669"/>
    <property type="project" value="TreeGrafter"/>
</dbReference>
<dbReference type="Gramene" id="OE9A029923T1">
    <property type="protein sequence ID" value="OE9A029923C1"/>
    <property type="gene ID" value="OE9A029923"/>
</dbReference>
<evidence type="ECO:0000259" key="3">
    <source>
        <dbReference type="PROSITE" id="PS50011"/>
    </source>
</evidence>
<keyword evidence="2" id="KW-0067">ATP-binding</keyword>
<dbReference type="InterPro" id="IPR001245">
    <property type="entry name" value="Ser-Thr/Tyr_kinase_cat_dom"/>
</dbReference>
<dbReference type="PANTHER" id="PTHR27001">
    <property type="entry name" value="OS01G0253100 PROTEIN"/>
    <property type="match status" value="1"/>
</dbReference>
<dbReference type="Pfam" id="PF07714">
    <property type="entry name" value="PK_Tyr_Ser-Thr"/>
    <property type="match status" value="1"/>
</dbReference>
<dbReference type="InterPro" id="IPR011009">
    <property type="entry name" value="Kinase-like_dom_sf"/>
</dbReference>
<evidence type="ECO:0000313" key="5">
    <source>
        <dbReference type="Proteomes" id="UP000594638"/>
    </source>
</evidence>
<dbReference type="SUPFAM" id="SSF56112">
    <property type="entry name" value="Protein kinase-like (PK-like)"/>
    <property type="match status" value="1"/>
</dbReference>
<dbReference type="GO" id="GO:0005524">
    <property type="term" value="F:ATP binding"/>
    <property type="evidence" value="ECO:0007669"/>
    <property type="project" value="UniProtKB-KW"/>
</dbReference>
<dbReference type="Gene3D" id="3.30.200.20">
    <property type="entry name" value="Phosphorylase Kinase, domain 1"/>
    <property type="match status" value="1"/>
</dbReference>
<evidence type="ECO:0000256" key="1">
    <source>
        <dbReference type="ARBA" id="ARBA00022741"/>
    </source>
</evidence>
<keyword evidence="1" id="KW-0547">Nucleotide-binding</keyword>
<dbReference type="Proteomes" id="UP000594638">
    <property type="component" value="Unassembled WGS sequence"/>
</dbReference>
<gene>
    <name evidence="4" type="ORF">OLEA9_A029923</name>
</gene>
<accession>A0A8S0S668</accession>
<evidence type="ECO:0000313" key="4">
    <source>
        <dbReference type="EMBL" id="CAA2986942.1"/>
    </source>
</evidence>
<evidence type="ECO:0000256" key="2">
    <source>
        <dbReference type="ARBA" id="ARBA00022840"/>
    </source>
</evidence>
<keyword evidence="4" id="KW-0808">Transferase</keyword>
<dbReference type="AlphaFoldDB" id="A0A8S0S668"/>
<dbReference type="EMBL" id="CACTIH010003894">
    <property type="protein sequence ID" value="CAA2986942.1"/>
    <property type="molecule type" value="Genomic_DNA"/>
</dbReference>
<reference evidence="4 5" key="1">
    <citation type="submission" date="2019-12" db="EMBL/GenBank/DDBJ databases">
        <authorList>
            <person name="Alioto T."/>
            <person name="Alioto T."/>
            <person name="Gomez Garrido J."/>
        </authorList>
    </citation>
    <scope>NUCLEOTIDE SEQUENCE [LARGE SCALE GENOMIC DNA]</scope>
</reference>
<proteinExistence type="predicted"/>
<dbReference type="InterPro" id="IPR000719">
    <property type="entry name" value="Prot_kinase_dom"/>
</dbReference>